<dbReference type="CDD" id="cd14967">
    <property type="entry name" value="7tmA_amine_R-like"/>
    <property type="match status" value="1"/>
</dbReference>
<feature type="domain" description="G-protein coupled receptors family 1 profile" evidence="11">
    <location>
        <begin position="44"/>
        <end position="286"/>
    </location>
</feature>
<keyword evidence="2" id="KW-1003">Cell membrane</keyword>
<feature type="compositionally biased region" description="Polar residues" evidence="9">
    <location>
        <begin position="351"/>
        <end position="363"/>
    </location>
</feature>
<dbReference type="SMART" id="SM01381">
    <property type="entry name" value="7TM_GPCR_Srsx"/>
    <property type="match status" value="1"/>
</dbReference>
<dbReference type="Pfam" id="PF00001">
    <property type="entry name" value="7tm_1"/>
    <property type="match status" value="1"/>
</dbReference>
<keyword evidence="13" id="KW-1185">Reference proteome</keyword>
<reference evidence="12" key="1">
    <citation type="submission" date="2022-11" db="UniProtKB">
        <authorList>
            <consortium name="EnsemblMetazoa"/>
        </authorList>
    </citation>
    <scope>IDENTIFICATION</scope>
</reference>
<comment type="subcellular location">
    <subcellularLocation>
        <location evidence="1">Cell membrane</location>
        <topology evidence="1">Multi-pass membrane protein</topology>
    </subcellularLocation>
</comment>
<evidence type="ECO:0000256" key="7">
    <source>
        <dbReference type="ARBA" id="ARBA00023170"/>
    </source>
</evidence>
<dbReference type="GO" id="GO:0007268">
    <property type="term" value="P:chemical synaptic transmission"/>
    <property type="evidence" value="ECO:0007669"/>
    <property type="project" value="TreeGrafter"/>
</dbReference>
<evidence type="ECO:0000256" key="1">
    <source>
        <dbReference type="ARBA" id="ARBA00004651"/>
    </source>
</evidence>
<dbReference type="GeneID" id="110235818"/>
<feature type="region of interest" description="Disordered" evidence="9">
    <location>
        <begin position="343"/>
        <end position="363"/>
    </location>
</feature>
<dbReference type="PRINTS" id="PR00237">
    <property type="entry name" value="GPCRRHODOPSN"/>
</dbReference>
<dbReference type="PANTHER" id="PTHR24247">
    <property type="entry name" value="5-HYDROXYTRYPTAMINE RECEPTOR"/>
    <property type="match status" value="1"/>
</dbReference>
<dbReference type="FunFam" id="1.20.1070.10:FF:000437">
    <property type="entry name" value="Predicted protein"/>
    <property type="match status" value="1"/>
</dbReference>
<evidence type="ECO:0000259" key="11">
    <source>
        <dbReference type="PROSITE" id="PS50262"/>
    </source>
</evidence>
<feature type="transmembrane region" description="Helical" evidence="10">
    <location>
        <begin position="64"/>
        <end position="84"/>
    </location>
</feature>
<evidence type="ECO:0000256" key="5">
    <source>
        <dbReference type="ARBA" id="ARBA00023040"/>
    </source>
</evidence>
<dbReference type="PROSITE" id="PS50262">
    <property type="entry name" value="G_PROTEIN_RECEP_F1_2"/>
    <property type="match status" value="1"/>
</dbReference>
<dbReference type="GO" id="GO:0005886">
    <property type="term" value="C:plasma membrane"/>
    <property type="evidence" value="ECO:0007669"/>
    <property type="project" value="UniProtKB-SubCell"/>
</dbReference>
<evidence type="ECO:0000256" key="6">
    <source>
        <dbReference type="ARBA" id="ARBA00023136"/>
    </source>
</evidence>
<evidence type="ECO:0000256" key="3">
    <source>
        <dbReference type="ARBA" id="ARBA00022692"/>
    </source>
</evidence>
<dbReference type="GO" id="GO:0004993">
    <property type="term" value="F:G protein-coupled serotonin receptor activity"/>
    <property type="evidence" value="ECO:0007669"/>
    <property type="project" value="TreeGrafter"/>
</dbReference>
<evidence type="ECO:0000256" key="2">
    <source>
        <dbReference type="ARBA" id="ARBA00022475"/>
    </source>
</evidence>
<evidence type="ECO:0000313" key="13">
    <source>
        <dbReference type="Proteomes" id="UP000887567"/>
    </source>
</evidence>
<evidence type="ECO:0000256" key="10">
    <source>
        <dbReference type="SAM" id="Phobius"/>
    </source>
</evidence>
<dbReference type="GO" id="GO:0007187">
    <property type="term" value="P:G protein-coupled receptor signaling pathway, coupled to cyclic nucleotide second messenger"/>
    <property type="evidence" value="ECO:0007669"/>
    <property type="project" value="TreeGrafter"/>
</dbReference>
<evidence type="ECO:0000256" key="9">
    <source>
        <dbReference type="SAM" id="MobiDB-lite"/>
    </source>
</evidence>
<dbReference type="Proteomes" id="UP000887567">
    <property type="component" value="Unplaced"/>
</dbReference>
<keyword evidence="8" id="KW-0807">Transducer</keyword>
<dbReference type="GO" id="GO:0045202">
    <property type="term" value="C:synapse"/>
    <property type="evidence" value="ECO:0007669"/>
    <property type="project" value="GOC"/>
</dbReference>
<evidence type="ECO:0000256" key="8">
    <source>
        <dbReference type="ARBA" id="ARBA00023224"/>
    </source>
</evidence>
<keyword evidence="3 10" id="KW-0812">Transmembrane</keyword>
<dbReference type="Gene3D" id="1.20.1070.10">
    <property type="entry name" value="Rhodopsin 7-helix transmembrane proteins"/>
    <property type="match status" value="1"/>
</dbReference>
<feature type="transmembrane region" description="Helical" evidence="10">
    <location>
        <begin position="27"/>
        <end position="52"/>
    </location>
</feature>
<organism evidence="12 13">
    <name type="scientific">Exaiptasia diaphana</name>
    <name type="common">Tropical sea anemone</name>
    <name type="synonym">Aiptasia pulchella</name>
    <dbReference type="NCBI Taxonomy" id="2652724"/>
    <lineage>
        <taxon>Eukaryota</taxon>
        <taxon>Metazoa</taxon>
        <taxon>Cnidaria</taxon>
        <taxon>Anthozoa</taxon>
        <taxon>Hexacorallia</taxon>
        <taxon>Actiniaria</taxon>
        <taxon>Aiptasiidae</taxon>
        <taxon>Exaiptasia</taxon>
    </lineage>
</organism>
<dbReference type="OMA" id="FIRIMRT"/>
<dbReference type="KEGG" id="epa:110235818"/>
<dbReference type="PANTHER" id="PTHR24247:SF202">
    <property type="entry name" value="5-HYDROXYTRYPTAMINE RECEPTOR 1"/>
    <property type="match status" value="1"/>
</dbReference>
<dbReference type="InterPro" id="IPR000276">
    <property type="entry name" value="GPCR_Rhodpsn"/>
</dbReference>
<accession>A0A913X0H2</accession>
<feature type="transmembrane region" description="Helical" evidence="10">
    <location>
        <begin position="145"/>
        <end position="168"/>
    </location>
</feature>
<dbReference type="AlphaFoldDB" id="A0A913X0H2"/>
<keyword evidence="4 10" id="KW-1133">Transmembrane helix</keyword>
<dbReference type="OrthoDB" id="9445642at2759"/>
<proteinExistence type="predicted"/>
<feature type="transmembrane region" description="Helical" evidence="10">
    <location>
        <begin position="104"/>
        <end position="124"/>
    </location>
</feature>
<dbReference type="RefSeq" id="XP_020896975.1">
    <property type="nucleotide sequence ID" value="XM_021041316.2"/>
</dbReference>
<keyword evidence="5" id="KW-0297">G-protein coupled receptor</keyword>
<name>A0A913X0H2_EXADI</name>
<evidence type="ECO:0000313" key="12">
    <source>
        <dbReference type="EnsemblMetazoa" id="XP_020896975.1"/>
    </source>
</evidence>
<dbReference type="GO" id="GO:0030425">
    <property type="term" value="C:dendrite"/>
    <property type="evidence" value="ECO:0007669"/>
    <property type="project" value="TreeGrafter"/>
</dbReference>
<feature type="transmembrane region" description="Helical" evidence="10">
    <location>
        <begin position="226"/>
        <end position="250"/>
    </location>
</feature>
<protein>
    <recommendedName>
        <fullName evidence="11">G-protein coupled receptors family 1 profile domain-containing protein</fullName>
    </recommendedName>
</protein>
<evidence type="ECO:0000256" key="4">
    <source>
        <dbReference type="ARBA" id="ARBA00022989"/>
    </source>
</evidence>
<sequence length="411" mass="46799">MTGLANNSSVSKPMIMFPTLPNDEIEVIGSTVVYILLCLAIIFGNGLVIAAYRYNHRLQTVTNTFLVGLAVSDLLVGLISVPLWIYFSVCQQYKTCTRDPGVNIFYVTADIFVGCASVLQLTAMSIERFLAITRPIIHRTYSARLYTTMIIMAWLYAFIMAILFPVQYHRWQKVYTVILVSTCFAAPTIMIIVVYVMIFKAAMFSSEVRVSPEGSQKRSLQQEAKIAVTIAVITGLFVLAWLPFFVVNVIGTFSPERFPKFPEALRLFRFVKWMHYSNSVVNPLIYAYRNREMRRTFIRIMRTFCCCSCVEESLPMQSFSVQKRSQAQRSSFKSAKRDISLTRNMDKNSNVEETPSSQLNNANMNRLSEPFESGVRIGDRNHDNNHNKRCVTFQGVEVICKKDGSQLVNQV</sequence>
<feature type="transmembrane region" description="Helical" evidence="10">
    <location>
        <begin position="174"/>
        <end position="199"/>
    </location>
</feature>
<keyword evidence="7" id="KW-0675">Receptor</keyword>
<keyword evidence="6 10" id="KW-0472">Membrane</keyword>
<dbReference type="GO" id="GO:0030594">
    <property type="term" value="F:neurotransmitter receptor activity"/>
    <property type="evidence" value="ECO:0007669"/>
    <property type="project" value="TreeGrafter"/>
</dbReference>
<dbReference type="SUPFAM" id="SSF81321">
    <property type="entry name" value="Family A G protein-coupled receptor-like"/>
    <property type="match status" value="1"/>
</dbReference>
<dbReference type="EnsemblMetazoa" id="XM_021041316.2">
    <property type="protein sequence ID" value="XP_020896975.1"/>
    <property type="gene ID" value="LOC110235818"/>
</dbReference>
<dbReference type="InterPro" id="IPR017452">
    <property type="entry name" value="GPCR_Rhodpsn_7TM"/>
</dbReference>